<dbReference type="Gene3D" id="3.40.50.2020">
    <property type="match status" value="1"/>
</dbReference>
<organism evidence="1 2">
    <name type="scientific">Fulvivirga marina</name>
    <dbReference type="NCBI Taxonomy" id="2494733"/>
    <lineage>
        <taxon>Bacteria</taxon>
        <taxon>Pseudomonadati</taxon>
        <taxon>Bacteroidota</taxon>
        <taxon>Cytophagia</taxon>
        <taxon>Cytophagales</taxon>
        <taxon>Fulvivirgaceae</taxon>
        <taxon>Fulvivirga</taxon>
    </lineage>
</organism>
<evidence type="ECO:0000313" key="2">
    <source>
        <dbReference type="Proteomes" id="UP000614216"/>
    </source>
</evidence>
<gene>
    <name evidence="1" type="ORF">JMN32_20715</name>
</gene>
<protein>
    <submittedName>
        <fullName evidence="1">Uncharacterized protein</fullName>
    </submittedName>
</protein>
<dbReference type="SUPFAM" id="SSF53271">
    <property type="entry name" value="PRTase-like"/>
    <property type="match status" value="1"/>
</dbReference>
<dbReference type="InterPro" id="IPR000836">
    <property type="entry name" value="PRTase_dom"/>
</dbReference>
<dbReference type="Proteomes" id="UP000614216">
    <property type="component" value="Unassembled WGS sequence"/>
</dbReference>
<dbReference type="CDD" id="cd06223">
    <property type="entry name" value="PRTases_typeI"/>
    <property type="match status" value="1"/>
</dbReference>
<dbReference type="RefSeq" id="WP_202858288.1">
    <property type="nucleotide sequence ID" value="NZ_JAEUGD010000065.1"/>
</dbReference>
<sequence>MKDRTVIIADDGMATEATLSATIAMCKKQHASKIVVTTPILEEKMVKNCARS</sequence>
<proteinExistence type="predicted"/>
<evidence type="ECO:0000313" key="1">
    <source>
        <dbReference type="EMBL" id="MBL6448747.1"/>
    </source>
</evidence>
<reference evidence="1" key="1">
    <citation type="submission" date="2021-01" db="EMBL/GenBank/DDBJ databases">
        <title>Fulvivirga kasyanovii gen. nov., sp nov., a novel member of the phylum Bacteroidetes isolated from seawater in a mussel farm.</title>
        <authorList>
            <person name="Zhao L.-H."/>
            <person name="Wang Z.-J."/>
        </authorList>
    </citation>
    <scope>NUCLEOTIDE SEQUENCE</scope>
    <source>
        <strain evidence="1">29W222</strain>
    </source>
</reference>
<accession>A0A937G158</accession>
<keyword evidence="2" id="KW-1185">Reference proteome</keyword>
<dbReference type="EMBL" id="JAEUGD010000065">
    <property type="protein sequence ID" value="MBL6448747.1"/>
    <property type="molecule type" value="Genomic_DNA"/>
</dbReference>
<dbReference type="InterPro" id="IPR029057">
    <property type="entry name" value="PRTase-like"/>
</dbReference>
<dbReference type="AlphaFoldDB" id="A0A937G158"/>
<comment type="caution">
    <text evidence="1">The sequence shown here is derived from an EMBL/GenBank/DDBJ whole genome shotgun (WGS) entry which is preliminary data.</text>
</comment>
<name>A0A937G158_9BACT</name>